<keyword evidence="4 5" id="KW-0472">Membrane</keyword>
<organism evidence="7 8">
    <name type="scientific">Corynebacterium breve</name>
    <dbReference type="NCBI Taxonomy" id="3049799"/>
    <lineage>
        <taxon>Bacteria</taxon>
        <taxon>Bacillati</taxon>
        <taxon>Actinomycetota</taxon>
        <taxon>Actinomycetes</taxon>
        <taxon>Mycobacteriales</taxon>
        <taxon>Corynebacteriaceae</taxon>
        <taxon>Corynebacterium</taxon>
    </lineage>
</organism>
<proteinExistence type="predicted"/>
<reference evidence="7 8" key="1">
    <citation type="submission" date="2023-05" db="EMBL/GenBank/DDBJ databases">
        <title>Corynebacterium suedekumii sp. nov. and Corynebacterium breve sp. nov. isolated from raw cow's milk.</title>
        <authorList>
            <person name="Baer M.K."/>
            <person name="Mehl L."/>
            <person name="Hellmuth R."/>
            <person name="Marke G."/>
            <person name="Lipski A."/>
        </authorList>
    </citation>
    <scope>NUCLEOTIDE SEQUENCE [LARGE SCALE GENOMIC DNA]</scope>
    <source>
        <strain evidence="7 8">R4</strain>
    </source>
</reference>
<dbReference type="Proteomes" id="UP001225598">
    <property type="component" value="Chromosome"/>
</dbReference>
<feature type="transmembrane region" description="Helical" evidence="5">
    <location>
        <begin position="202"/>
        <end position="223"/>
    </location>
</feature>
<dbReference type="RefSeq" id="WP_284826722.1">
    <property type="nucleotide sequence ID" value="NZ_CP126969.1"/>
</dbReference>
<feature type="transmembrane region" description="Helical" evidence="5">
    <location>
        <begin position="73"/>
        <end position="93"/>
    </location>
</feature>
<keyword evidence="3 5" id="KW-1133">Transmembrane helix</keyword>
<feature type="domain" description="ABC-2 type transporter transmembrane" evidence="6">
    <location>
        <begin position="31"/>
        <end position="226"/>
    </location>
</feature>
<dbReference type="EMBL" id="CP126969">
    <property type="protein sequence ID" value="WIM68884.1"/>
    <property type="molecule type" value="Genomic_DNA"/>
</dbReference>
<keyword evidence="2 5" id="KW-0812">Transmembrane</keyword>
<feature type="transmembrane region" description="Helical" evidence="5">
    <location>
        <begin position="230"/>
        <end position="251"/>
    </location>
</feature>
<evidence type="ECO:0000313" key="7">
    <source>
        <dbReference type="EMBL" id="WIM68884.1"/>
    </source>
</evidence>
<keyword evidence="8" id="KW-1185">Reference proteome</keyword>
<dbReference type="PANTHER" id="PTHR43229:SF2">
    <property type="entry name" value="NODULATION PROTEIN J"/>
    <property type="match status" value="1"/>
</dbReference>
<name>A0ABY8VL14_9CORY</name>
<sequence length="255" mass="26554">MNVKDIPAGTFTPAPQRASALSMSLAQGAIESKLLFRNGEQILLSLFIPIAALIATTKLPLLGEVTLDDIVPMVLAIAATSAGFTGQGISLAFDRRYGALKRNGASGVPRWTTIVGKILGVLAMAIVQVVLISLIAFVLGWRVSPLEFVLGVIALIVGVIAFTSLGLLMGGTLSSEVVLALGNLLWLVLVGIAGYVVSTGDITSPGAWIIVPSVALTTALIAAFQGSIHLAAWASLFIWTALATTAAVKWFRFDG</sequence>
<evidence type="ECO:0000256" key="5">
    <source>
        <dbReference type="SAM" id="Phobius"/>
    </source>
</evidence>
<evidence type="ECO:0000313" key="8">
    <source>
        <dbReference type="Proteomes" id="UP001225598"/>
    </source>
</evidence>
<feature type="transmembrane region" description="Helical" evidence="5">
    <location>
        <begin position="42"/>
        <end position="61"/>
    </location>
</feature>
<dbReference type="InterPro" id="IPR013525">
    <property type="entry name" value="ABC2_TM"/>
</dbReference>
<evidence type="ECO:0000256" key="4">
    <source>
        <dbReference type="ARBA" id="ARBA00023136"/>
    </source>
</evidence>
<evidence type="ECO:0000256" key="2">
    <source>
        <dbReference type="ARBA" id="ARBA00022692"/>
    </source>
</evidence>
<feature type="transmembrane region" description="Helical" evidence="5">
    <location>
        <begin position="177"/>
        <end position="196"/>
    </location>
</feature>
<gene>
    <name evidence="7" type="ORF">QP027_05760</name>
</gene>
<feature type="transmembrane region" description="Helical" evidence="5">
    <location>
        <begin position="114"/>
        <end position="142"/>
    </location>
</feature>
<evidence type="ECO:0000259" key="6">
    <source>
        <dbReference type="Pfam" id="PF01061"/>
    </source>
</evidence>
<accession>A0ABY8VL14</accession>
<comment type="subcellular location">
    <subcellularLocation>
        <location evidence="1">Membrane</location>
        <topology evidence="1">Multi-pass membrane protein</topology>
    </subcellularLocation>
</comment>
<feature type="transmembrane region" description="Helical" evidence="5">
    <location>
        <begin position="148"/>
        <end position="170"/>
    </location>
</feature>
<dbReference type="InterPro" id="IPR051784">
    <property type="entry name" value="Nod_factor_ABC_transporter"/>
</dbReference>
<protein>
    <submittedName>
        <fullName evidence="7">ABC transporter permease</fullName>
    </submittedName>
</protein>
<evidence type="ECO:0000256" key="1">
    <source>
        <dbReference type="ARBA" id="ARBA00004141"/>
    </source>
</evidence>
<dbReference type="Pfam" id="PF01061">
    <property type="entry name" value="ABC2_membrane"/>
    <property type="match status" value="1"/>
</dbReference>
<dbReference type="PANTHER" id="PTHR43229">
    <property type="entry name" value="NODULATION PROTEIN J"/>
    <property type="match status" value="1"/>
</dbReference>
<evidence type="ECO:0000256" key="3">
    <source>
        <dbReference type="ARBA" id="ARBA00022989"/>
    </source>
</evidence>